<keyword evidence="10" id="KW-0175">Coiled coil</keyword>
<dbReference type="GO" id="GO:0006893">
    <property type="term" value="P:Golgi to plasma membrane transport"/>
    <property type="evidence" value="ECO:0007669"/>
    <property type="project" value="TreeGrafter"/>
</dbReference>
<evidence type="ECO:0000313" key="15">
    <source>
        <dbReference type="Ensembl" id="ENSPKIP00000014374.1"/>
    </source>
</evidence>
<sequence length="623" mass="68978">MSSQVSADCLGSKKRKRESSASFGRTGMAAPDGQETLESWLNKATDPSNSSERWDCIQRFYEQVNEEHDGPQVATRLLAHKIQSPQEKEALQALTVLEACMNNCGKQFHKEAGKFRFLNELIKTLSPKYLGKVSPETVRLKVIEVLYGWTQWLKDEIKIQEAYQMLKKQGIVKQDPPLSREIIMPPPSPRAVGSVFDDADKTKLLEKLLKSQRTDDLQAANLLIKSTVKEEEDRLEKVSRRTSAVEEVRSNTKHLRELLEKHRRADLSSEEQEEMKSLFESCDKMRPTLFRMASDTVDDEAALAEILQANDKLILTVNLYHEEVESTQANGTGEHPKNMTGAINTKETKTYHLIDLSALDIAQPDDEPAPVSGLGNNGLSLLDEQLLELGLSDSHPEMNNGTTQLPQPWRCDELCGLGDVTTRTVTGSSVLRARGCSGNGGLELKRDPTLGSCTIPSQHGWPVLQPTPALGSIQSQPSIFPESVKNRSLSNVFVPLESIKPSAAAPVTVHDKDGIRVMLHLARDSPPGRPDVIVMVISMLNTSPHAVRDVIFLAAVPKTMTVKLQPASGTQLPAYNPLLPPTSISQVLLLSNPLKAKVRLRYKLEFLHGEQKTTKLGEVDGLY</sequence>
<evidence type="ECO:0000259" key="14">
    <source>
        <dbReference type="PROSITE" id="PS50909"/>
    </source>
</evidence>
<dbReference type="SUPFAM" id="SSF48464">
    <property type="entry name" value="ENTH/VHS domain"/>
    <property type="match status" value="1"/>
</dbReference>
<dbReference type="InterPro" id="IPR008152">
    <property type="entry name" value="Clathrin_a/b/g-adaptin_app_Ig"/>
</dbReference>
<dbReference type="Pfam" id="PF18308">
    <property type="entry name" value="GGA_N-GAT"/>
    <property type="match status" value="1"/>
</dbReference>
<dbReference type="InterPro" id="IPR041198">
    <property type="entry name" value="GGA_N-GAT"/>
</dbReference>
<dbReference type="PROSITE" id="PS50909">
    <property type="entry name" value="GAT"/>
    <property type="match status" value="1"/>
</dbReference>
<keyword evidence="9" id="KW-0472">Membrane</keyword>
<comment type="similarity">
    <text evidence="3">Belongs to the GGA protein family.</text>
</comment>
<dbReference type="GO" id="GO:0034394">
    <property type="term" value="P:protein localization to cell surface"/>
    <property type="evidence" value="ECO:0007669"/>
    <property type="project" value="TreeGrafter"/>
</dbReference>
<evidence type="ECO:0000256" key="6">
    <source>
        <dbReference type="ARBA" id="ARBA00022843"/>
    </source>
</evidence>
<evidence type="ECO:0000256" key="10">
    <source>
        <dbReference type="SAM" id="Coils"/>
    </source>
</evidence>
<dbReference type="InterPro" id="IPR002014">
    <property type="entry name" value="VHS_dom"/>
</dbReference>
<dbReference type="SMART" id="SM00809">
    <property type="entry name" value="Alpha_adaptinC2"/>
    <property type="match status" value="1"/>
</dbReference>
<evidence type="ECO:0000256" key="7">
    <source>
        <dbReference type="ARBA" id="ARBA00022927"/>
    </source>
</evidence>
<dbReference type="InterPro" id="IPR004152">
    <property type="entry name" value="GAT_dom"/>
</dbReference>
<dbReference type="PROSITE" id="PS50180">
    <property type="entry name" value="GAE"/>
    <property type="match status" value="1"/>
</dbReference>
<feature type="domain" description="GAE" evidence="13">
    <location>
        <begin position="502"/>
        <end position="623"/>
    </location>
</feature>
<feature type="domain" description="VHS" evidence="12">
    <location>
        <begin position="44"/>
        <end position="174"/>
    </location>
</feature>
<protein>
    <submittedName>
        <fullName evidence="15">ADP-ribosylation factor-binding protein GGA3-like</fullName>
    </submittedName>
</protein>
<evidence type="ECO:0000313" key="16">
    <source>
        <dbReference type="Proteomes" id="UP000261540"/>
    </source>
</evidence>
<dbReference type="PANTHER" id="PTHR45905:SF6">
    <property type="entry name" value="ADP-RIBOSYLATION FACTOR-BINDING PROTEIN GGA3"/>
    <property type="match status" value="1"/>
</dbReference>
<dbReference type="Pfam" id="PF02883">
    <property type="entry name" value="Alpha_adaptinC2"/>
    <property type="match status" value="1"/>
</dbReference>
<evidence type="ECO:0000259" key="12">
    <source>
        <dbReference type="PROSITE" id="PS50179"/>
    </source>
</evidence>
<feature type="domain" description="GAT" evidence="14">
    <location>
        <begin position="198"/>
        <end position="325"/>
    </location>
</feature>
<keyword evidence="6" id="KW-0832">Ubl conjugation</keyword>
<dbReference type="SMART" id="SM00288">
    <property type="entry name" value="VHS"/>
    <property type="match status" value="1"/>
</dbReference>
<dbReference type="InterPro" id="IPR008942">
    <property type="entry name" value="ENTH_VHS"/>
</dbReference>
<feature type="region of interest" description="Disordered" evidence="11">
    <location>
        <begin position="1"/>
        <end position="38"/>
    </location>
</feature>
<evidence type="ECO:0000256" key="4">
    <source>
        <dbReference type="ARBA" id="ARBA00022448"/>
    </source>
</evidence>
<dbReference type="Gene3D" id="1.20.58.160">
    <property type="match status" value="1"/>
</dbReference>
<dbReference type="GeneTree" id="ENSGT00940000159613"/>
<dbReference type="SUPFAM" id="SSF89009">
    <property type="entry name" value="GAT-like domain"/>
    <property type="match status" value="1"/>
</dbReference>
<dbReference type="Proteomes" id="UP000261540">
    <property type="component" value="Unplaced"/>
</dbReference>
<dbReference type="PANTHER" id="PTHR45905">
    <property type="entry name" value="GOLGI-LOCALIZED, GAMMA-ADAPTIN EAR CONTAINING, ARF BINDING PROTEIN"/>
    <property type="match status" value="1"/>
</dbReference>
<reference evidence="15" key="2">
    <citation type="submission" date="2025-09" db="UniProtKB">
        <authorList>
            <consortium name="Ensembl"/>
        </authorList>
    </citation>
    <scope>IDENTIFICATION</scope>
</reference>
<dbReference type="Gene3D" id="1.20.5.170">
    <property type="match status" value="1"/>
</dbReference>
<reference evidence="15" key="1">
    <citation type="submission" date="2025-08" db="UniProtKB">
        <authorList>
            <consortium name="Ensembl"/>
        </authorList>
    </citation>
    <scope>IDENTIFICATION</scope>
</reference>
<name>A0A3B3R813_9TELE</name>
<dbReference type="Pfam" id="PF00790">
    <property type="entry name" value="VHS"/>
    <property type="match status" value="1"/>
</dbReference>
<dbReference type="SUPFAM" id="SSF49348">
    <property type="entry name" value="Clathrin adaptor appendage domain"/>
    <property type="match status" value="1"/>
</dbReference>
<dbReference type="Gene3D" id="1.25.40.90">
    <property type="match status" value="1"/>
</dbReference>
<dbReference type="GO" id="GO:0043130">
    <property type="term" value="F:ubiquitin binding"/>
    <property type="evidence" value="ECO:0007669"/>
    <property type="project" value="InterPro"/>
</dbReference>
<dbReference type="GO" id="GO:0035091">
    <property type="term" value="F:phosphatidylinositol binding"/>
    <property type="evidence" value="ECO:0007669"/>
    <property type="project" value="InterPro"/>
</dbReference>
<dbReference type="GO" id="GO:0006886">
    <property type="term" value="P:intracellular protein transport"/>
    <property type="evidence" value="ECO:0007669"/>
    <property type="project" value="InterPro"/>
</dbReference>
<dbReference type="AlphaFoldDB" id="A0A3B3R813"/>
<evidence type="ECO:0000256" key="9">
    <source>
        <dbReference type="ARBA" id="ARBA00023136"/>
    </source>
</evidence>
<dbReference type="STRING" id="1676925.ENSPKIP00000014374"/>
<evidence type="ECO:0000256" key="3">
    <source>
        <dbReference type="ARBA" id="ARBA00008099"/>
    </source>
</evidence>
<dbReference type="RefSeq" id="XP_023672347.1">
    <property type="nucleotide sequence ID" value="XM_023816579.2"/>
</dbReference>
<dbReference type="GO" id="GO:0031267">
    <property type="term" value="F:small GTPase binding"/>
    <property type="evidence" value="ECO:0007669"/>
    <property type="project" value="InterPro"/>
</dbReference>
<dbReference type="GO" id="GO:0031901">
    <property type="term" value="C:early endosome membrane"/>
    <property type="evidence" value="ECO:0007669"/>
    <property type="project" value="UniProtKB-SubCell"/>
</dbReference>
<feature type="coiled-coil region" evidence="10">
    <location>
        <begin position="228"/>
        <end position="265"/>
    </location>
</feature>
<keyword evidence="4" id="KW-0813">Transport</keyword>
<dbReference type="Pfam" id="PF03127">
    <property type="entry name" value="GAT"/>
    <property type="match status" value="1"/>
</dbReference>
<dbReference type="GO" id="GO:0005802">
    <property type="term" value="C:trans-Golgi network"/>
    <property type="evidence" value="ECO:0007669"/>
    <property type="project" value="InterPro"/>
</dbReference>
<dbReference type="InterPro" id="IPR038425">
    <property type="entry name" value="GAT_sf"/>
</dbReference>
<keyword evidence="8" id="KW-0333">Golgi apparatus</keyword>
<dbReference type="Gene3D" id="2.60.40.1230">
    <property type="match status" value="1"/>
</dbReference>
<evidence type="ECO:0000256" key="11">
    <source>
        <dbReference type="SAM" id="MobiDB-lite"/>
    </source>
</evidence>
<dbReference type="PROSITE" id="PS50179">
    <property type="entry name" value="VHS"/>
    <property type="match status" value="1"/>
</dbReference>
<accession>A0A3B3R813</accession>
<dbReference type="InterPro" id="IPR027422">
    <property type="entry name" value="GGA1-3"/>
</dbReference>
<keyword evidence="5" id="KW-0967">Endosome</keyword>
<dbReference type="GeneID" id="111846431"/>
<keyword evidence="7" id="KW-0653">Protein transport</keyword>
<comment type="subcellular location">
    <subcellularLocation>
        <location evidence="2">Early endosome membrane</location>
        <topology evidence="2">Peripheral membrane protein</topology>
    </subcellularLocation>
    <subcellularLocation>
        <location evidence="1">Golgi apparatus</location>
        <location evidence="1">trans-Golgi network membrane</location>
        <topology evidence="1">Peripheral membrane protein</topology>
    </subcellularLocation>
</comment>
<proteinExistence type="inferred from homology"/>
<dbReference type="Ensembl" id="ENSPKIT00000038813.1">
    <property type="protein sequence ID" value="ENSPKIP00000014374.1"/>
    <property type="gene ID" value="ENSPKIG00000001459.1"/>
</dbReference>
<evidence type="ECO:0000256" key="1">
    <source>
        <dbReference type="ARBA" id="ARBA00004150"/>
    </source>
</evidence>
<evidence type="ECO:0000256" key="5">
    <source>
        <dbReference type="ARBA" id="ARBA00022753"/>
    </source>
</evidence>
<evidence type="ECO:0000259" key="13">
    <source>
        <dbReference type="PROSITE" id="PS50180"/>
    </source>
</evidence>
<dbReference type="InterPro" id="IPR008153">
    <property type="entry name" value="GAE_dom"/>
</dbReference>
<evidence type="ECO:0000256" key="8">
    <source>
        <dbReference type="ARBA" id="ARBA00023034"/>
    </source>
</evidence>
<evidence type="ECO:0000256" key="2">
    <source>
        <dbReference type="ARBA" id="ARBA00004220"/>
    </source>
</evidence>
<dbReference type="InterPro" id="IPR013041">
    <property type="entry name" value="Clathrin_app_Ig-like_sf"/>
</dbReference>
<organism evidence="15 16">
    <name type="scientific">Paramormyrops kingsleyae</name>
    <dbReference type="NCBI Taxonomy" id="1676925"/>
    <lineage>
        <taxon>Eukaryota</taxon>
        <taxon>Metazoa</taxon>
        <taxon>Chordata</taxon>
        <taxon>Craniata</taxon>
        <taxon>Vertebrata</taxon>
        <taxon>Euteleostomi</taxon>
        <taxon>Actinopterygii</taxon>
        <taxon>Neopterygii</taxon>
        <taxon>Teleostei</taxon>
        <taxon>Osteoglossocephala</taxon>
        <taxon>Osteoglossomorpha</taxon>
        <taxon>Osteoglossiformes</taxon>
        <taxon>Mormyridae</taxon>
        <taxon>Paramormyrops</taxon>
    </lineage>
</organism>
<keyword evidence="16" id="KW-1185">Reference proteome</keyword>